<comment type="caution">
    <text evidence="2">The sequence shown here is derived from an EMBL/GenBank/DDBJ whole genome shotgun (WGS) entry which is preliminary data.</text>
</comment>
<organism evidence="2 3">
    <name type="scientific">Pedobacter yulinensis</name>
    <dbReference type="NCBI Taxonomy" id="2126353"/>
    <lineage>
        <taxon>Bacteria</taxon>
        <taxon>Pseudomonadati</taxon>
        <taxon>Bacteroidota</taxon>
        <taxon>Sphingobacteriia</taxon>
        <taxon>Sphingobacteriales</taxon>
        <taxon>Sphingobacteriaceae</taxon>
        <taxon>Pedobacter</taxon>
    </lineage>
</organism>
<reference evidence="2 3" key="1">
    <citation type="submission" date="2018-03" db="EMBL/GenBank/DDBJ databases">
        <authorList>
            <person name="Keele B.F."/>
        </authorList>
    </citation>
    <scope>NUCLEOTIDE SEQUENCE [LARGE SCALE GENOMIC DNA]</scope>
    <source>
        <strain evidence="2 3">YL28-9</strain>
    </source>
</reference>
<dbReference type="InterPro" id="IPR043744">
    <property type="entry name" value="DUF5689"/>
</dbReference>
<proteinExistence type="predicted"/>
<evidence type="ECO:0000313" key="3">
    <source>
        <dbReference type="Proteomes" id="UP000240912"/>
    </source>
</evidence>
<sequence>MKKILYISFVFAASALLWTACKKSNYPGGQVYKYIPLLDLRGLYSGVDLALNEETMLGSTQITGLVISDHSGGNLPSGLLIIQDKRRLNKFRGIAIALGADAAKFVPGDSISVQMVGKTLTRRDGILQVQGVTMSDITKIASNVPVPLNPVPSSLILAKPDEYESTFVVIVDALFDPLPQPTDKYAGDKVINDGFDDFVLRTRSTANFANNGGLNFSANYYGIVLSAVNQAGKLSPYLAMNTFNNVDPVSTAAEPPAAAVITGYMQDPEGGDGNYDYMQFMATRDINFATTPYSVVVTNNAGTSVPTGVFPTKGWAIGIDAPRTPAGQTARSYKFNLNSGTVKKGEFFYVGGSARLINGANSTSISALKWIKAKNYTTSTPAANPAGNGEGFGLYTTNLLANSGNTSGFALFEGTNVDANSIPIDCIFIGNGGNVYSASPAAGFRVTRTDFYKRIDPITKRQQPFYLSGTNTIGMIYHPEGDRDKGYFNKLGGVYNTITGRWKKARAQRDIDLTKTATGTDLEGVTIQEILNDVGNVARRDTIAPTTLIPVN</sequence>
<keyword evidence="3" id="KW-1185">Reference proteome</keyword>
<dbReference type="OrthoDB" id="1111074at2"/>
<dbReference type="Proteomes" id="UP000240912">
    <property type="component" value="Unassembled WGS sequence"/>
</dbReference>
<dbReference type="PROSITE" id="PS51257">
    <property type="entry name" value="PROKAR_LIPOPROTEIN"/>
    <property type="match status" value="1"/>
</dbReference>
<dbReference type="EMBL" id="PYLS01000010">
    <property type="protein sequence ID" value="PST81596.1"/>
    <property type="molecule type" value="Genomic_DNA"/>
</dbReference>
<name>A0A2T3HGM3_9SPHI</name>
<gene>
    <name evidence="2" type="ORF">C7T94_19125</name>
</gene>
<dbReference type="Pfam" id="PF18942">
    <property type="entry name" value="DUF5689"/>
    <property type="match status" value="1"/>
</dbReference>
<dbReference type="RefSeq" id="WP_107217748.1">
    <property type="nucleotide sequence ID" value="NZ_KZ686274.1"/>
</dbReference>
<feature type="domain" description="DUF5689" evidence="1">
    <location>
        <begin position="39"/>
        <end position="212"/>
    </location>
</feature>
<evidence type="ECO:0000259" key="1">
    <source>
        <dbReference type="Pfam" id="PF18942"/>
    </source>
</evidence>
<evidence type="ECO:0000313" key="2">
    <source>
        <dbReference type="EMBL" id="PST81596.1"/>
    </source>
</evidence>
<protein>
    <recommendedName>
        <fullName evidence="1">DUF5689 domain-containing protein</fullName>
    </recommendedName>
</protein>
<accession>A0A2T3HGM3</accession>
<dbReference type="AlphaFoldDB" id="A0A2T3HGM3"/>